<feature type="compositionally biased region" description="Low complexity" evidence="1">
    <location>
        <begin position="8"/>
        <end position="19"/>
    </location>
</feature>
<name>A0A0N5BH88_STREA</name>
<evidence type="ECO:0000256" key="1">
    <source>
        <dbReference type="SAM" id="MobiDB-lite"/>
    </source>
</evidence>
<proteinExistence type="predicted"/>
<dbReference type="Proteomes" id="UP000046392">
    <property type="component" value="Unplaced"/>
</dbReference>
<feature type="region of interest" description="Disordered" evidence="1">
    <location>
        <begin position="1"/>
        <end position="62"/>
    </location>
</feature>
<reference evidence="3" key="1">
    <citation type="submission" date="2017-02" db="UniProtKB">
        <authorList>
            <consortium name="WormBaseParasite"/>
        </authorList>
    </citation>
    <scope>IDENTIFICATION</scope>
</reference>
<dbReference type="WBParaSite" id="SPAL_0000533200.1">
    <property type="protein sequence ID" value="SPAL_0000533200.1"/>
    <property type="gene ID" value="SPAL_0000533200"/>
</dbReference>
<keyword evidence="2" id="KW-1185">Reference proteome</keyword>
<dbReference type="AlphaFoldDB" id="A0A0N5BH88"/>
<organism evidence="2 3">
    <name type="scientific">Strongyloides papillosus</name>
    <name type="common">Intestinal threadworm</name>
    <dbReference type="NCBI Taxonomy" id="174720"/>
    <lineage>
        <taxon>Eukaryota</taxon>
        <taxon>Metazoa</taxon>
        <taxon>Ecdysozoa</taxon>
        <taxon>Nematoda</taxon>
        <taxon>Chromadorea</taxon>
        <taxon>Rhabditida</taxon>
        <taxon>Tylenchina</taxon>
        <taxon>Panagrolaimomorpha</taxon>
        <taxon>Strongyloidoidea</taxon>
        <taxon>Strongyloididae</taxon>
        <taxon>Strongyloides</taxon>
    </lineage>
</organism>
<accession>A0A0N5BH88</accession>
<sequence>MIKEINLDDANLLDDNSNDVAKPTDIVDTNPVEPTKGSKDKHPNLSDSPLIPSDGKGSKKRGATCPIEEFVQQTYCCLMSSKSFETYPRLVGADKMDKWRNQITPSTHSQDGIPKYINYGVVSKTNSLLKIYTEDPPNYFNSIVLQIPFGSSKPRNSSLGERFEF</sequence>
<evidence type="ECO:0000313" key="2">
    <source>
        <dbReference type="Proteomes" id="UP000046392"/>
    </source>
</evidence>
<evidence type="ECO:0000313" key="3">
    <source>
        <dbReference type="WBParaSite" id="SPAL_0000533200.1"/>
    </source>
</evidence>
<protein>
    <submittedName>
        <fullName evidence="3">DDE_Tnp_1_7 domain-containing protein</fullName>
    </submittedName>
</protein>